<dbReference type="PANTHER" id="PTHR43649">
    <property type="entry name" value="ARABINOSE-BINDING PROTEIN-RELATED"/>
    <property type="match status" value="1"/>
</dbReference>
<proteinExistence type="predicted"/>
<dbReference type="InterPro" id="IPR050490">
    <property type="entry name" value="Bact_solute-bd_prot1"/>
</dbReference>
<feature type="signal peptide" evidence="1">
    <location>
        <begin position="1"/>
        <end position="27"/>
    </location>
</feature>
<name>A0ABS1BDB1_9MICO</name>
<comment type="caution">
    <text evidence="2">The sequence shown here is derived from an EMBL/GenBank/DDBJ whole genome shotgun (WGS) entry which is preliminary data.</text>
</comment>
<keyword evidence="3" id="KW-1185">Reference proteome</keyword>
<gene>
    <name evidence="2" type="ORF">I8D64_14665</name>
</gene>
<dbReference type="RefSeq" id="WP_200503542.1">
    <property type="nucleotide sequence ID" value="NZ_JAEDAJ010000011.1"/>
</dbReference>
<evidence type="ECO:0000313" key="3">
    <source>
        <dbReference type="Proteomes" id="UP000612352"/>
    </source>
</evidence>
<dbReference type="Proteomes" id="UP000612352">
    <property type="component" value="Unassembled WGS sequence"/>
</dbReference>
<keyword evidence="1" id="KW-0732">Signal</keyword>
<sequence>MRTLTRRTLGTAALALPLALAACGRSAVDSQEAATSRGPISIWVSTNEQELAWGKAVSEAWNAEHEHEPVTLQEIPAGSSSEEAITAAIVAGTTPDLIFNISPAALPDWMRAGGLVDLTTFEGGRRHIEERGGTRARNYAEDEGKGGYYQLPWKSNPVMLMYNRKIFADAGLDAETPDLDTFDKLLDASRQIVSSGAAGSAIWPSPTSDFYQPWSDFYPLYLAQTGGTRLIENGSPTFDSPDGLAVARMWRSMYDEELAPREQSTDDAMTTGATAMQLAGPYAIATYKDAIDYGFMPVPTAEGIPAGKTITFADSKNVSLCSTSRNRLTAWDFLAFATGEEWDGKLLELTGQMPLRQDLASVYPDYFAKNPDYTSFADQADRVADVPYVSGGIEIWQRFRDAYSGAVIFGTDSVEQGLSDVAHQIDALIKE</sequence>
<dbReference type="SUPFAM" id="SSF53850">
    <property type="entry name" value="Periplasmic binding protein-like II"/>
    <property type="match status" value="1"/>
</dbReference>
<reference evidence="2 3" key="1">
    <citation type="submission" date="2020-12" db="EMBL/GenBank/DDBJ databases">
        <title>Brachybacterium sp. MASK1Z-5, whole genome shotgun sequence.</title>
        <authorList>
            <person name="Tuo L."/>
        </authorList>
    </citation>
    <scope>NUCLEOTIDE SEQUENCE [LARGE SCALE GENOMIC DNA]</scope>
    <source>
        <strain evidence="2 3">MASK1Z-5</strain>
    </source>
</reference>
<feature type="chain" id="PRO_5046266138" evidence="1">
    <location>
        <begin position="28"/>
        <end position="431"/>
    </location>
</feature>
<dbReference type="Gene3D" id="3.40.190.10">
    <property type="entry name" value="Periplasmic binding protein-like II"/>
    <property type="match status" value="2"/>
</dbReference>
<protein>
    <submittedName>
        <fullName evidence="2">Extracellular solute-binding protein</fullName>
    </submittedName>
</protein>
<evidence type="ECO:0000256" key="1">
    <source>
        <dbReference type="SAM" id="SignalP"/>
    </source>
</evidence>
<dbReference type="EMBL" id="JAEDAJ010000011">
    <property type="protein sequence ID" value="MBK0332641.1"/>
    <property type="molecule type" value="Genomic_DNA"/>
</dbReference>
<dbReference type="PANTHER" id="PTHR43649:SF12">
    <property type="entry name" value="DIACETYLCHITOBIOSE BINDING PROTEIN DASA"/>
    <property type="match status" value="1"/>
</dbReference>
<dbReference type="PROSITE" id="PS51257">
    <property type="entry name" value="PROKAR_LIPOPROTEIN"/>
    <property type="match status" value="1"/>
</dbReference>
<evidence type="ECO:0000313" key="2">
    <source>
        <dbReference type="EMBL" id="MBK0332641.1"/>
    </source>
</evidence>
<dbReference type="Pfam" id="PF01547">
    <property type="entry name" value="SBP_bac_1"/>
    <property type="match status" value="1"/>
</dbReference>
<dbReference type="InterPro" id="IPR006059">
    <property type="entry name" value="SBP"/>
</dbReference>
<accession>A0ABS1BDB1</accession>
<organism evidence="2 3">
    <name type="scientific">Brachybacterium halotolerans</name>
    <dbReference type="NCBI Taxonomy" id="2795215"/>
    <lineage>
        <taxon>Bacteria</taxon>
        <taxon>Bacillati</taxon>
        <taxon>Actinomycetota</taxon>
        <taxon>Actinomycetes</taxon>
        <taxon>Micrococcales</taxon>
        <taxon>Dermabacteraceae</taxon>
        <taxon>Brachybacterium</taxon>
    </lineage>
</organism>